<dbReference type="SMART" id="SM00400">
    <property type="entry name" value="ZnF_CHCC"/>
    <property type="match status" value="1"/>
</dbReference>
<reference evidence="2" key="1">
    <citation type="journal article" date="2015" name="Nature">
        <title>Complex archaea that bridge the gap between prokaryotes and eukaryotes.</title>
        <authorList>
            <person name="Spang A."/>
            <person name="Saw J.H."/>
            <person name="Jorgensen S.L."/>
            <person name="Zaremba-Niedzwiedzka K."/>
            <person name="Martijn J."/>
            <person name="Lind A.E."/>
            <person name="van Eijk R."/>
            <person name="Schleper C."/>
            <person name="Guy L."/>
            <person name="Ettema T.J."/>
        </authorList>
    </citation>
    <scope>NUCLEOTIDE SEQUENCE</scope>
</reference>
<dbReference type="EMBL" id="LAZR01004104">
    <property type="protein sequence ID" value="KKN11739.1"/>
    <property type="molecule type" value="Genomic_DNA"/>
</dbReference>
<accession>A0A0F9N177</accession>
<dbReference type="SUPFAM" id="SSF57783">
    <property type="entry name" value="Zinc beta-ribbon"/>
    <property type="match status" value="1"/>
</dbReference>
<dbReference type="AlphaFoldDB" id="A0A0F9N177"/>
<protein>
    <recommendedName>
        <fullName evidence="1">Zinc finger CHC2-type domain-containing protein</fullName>
    </recommendedName>
</protein>
<dbReference type="GO" id="GO:0006260">
    <property type="term" value="P:DNA replication"/>
    <property type="evidence" value="ECO:0007669"/>
    <property type="project" value="InterPro"/>
</dbReference>
<dbReference type="GO" id="GO:0003899">
    <property type="term" value="F:DNA-directed RNA polymerase activity"/>
    <property type="evidence" value="ECO:0007669"/>
    <property type="project" value="InterPro"/>
</dbReference>
<gene>
    <name evidence="2" type="ORF">LCGC14_1023420</name>
</gene>
<evidence type="ECO:0000259" key="1">
    <source>
        <dbReference type="SMART" id="SM00400"/>
    </source>
</evidence>
<proteinExistence type="predicted"/>
<dbReference type="InterPro" id="IPR002694">
    <property type="entry name" value="Znf_CHC2"/>
</dbReference>
<sequence>MTVLNWTEIDEPIFEIEEFTDIVLDKVHILDIFDKLGIEYFPCQTGEFTHRTRCPLTKHLFGNERTASLFISEETQSFYCFGCNSGGTVIEFATLYIGKPRDEVIKLLAEHVGVTSSNAGENLESLSRNKKRDPEQRVATHVLRTGIQIREHLHSIKGKQEYDKWCKWANKRFACLDRYLNTLSDDDWKVAKIYYDKVVNHLKSR</sequence>
<feature type="domain" description="Zinc finger CHC2-type" evidence="1">
    <location>
        <begin position="61"/>
        <end position="109"/>
    </location>
</feature>
<evidence type="ECO:0000313" key="2">
    <source>
        <dbReference type="EMBL" id="KKN11739.1"/>
    </source>
</evidence>
<comment type="caution">
    <text evidence="2">The sequence shown here is derived from an EMBL/GenBank/DDBJ whole genome shotgun (WGS) entry which is preliminary data.</text>
</comment>
<dbReference type="GO" id="GO:0008270">
    <property type="term" value="F:zinc ion binding"/>
    <property type="evidence" value="ECO:0007669"/>
    <property type="project" value="InterPro"/>
</dbReference>
<organism evidence="2">
    <name type="scientific">marine sediment metagenome</name>
    <dbReference type="NCBI Taxonomy" id="412755"/>
    <lineage>
        <taxon>unclassified sequences</taxon>
        <taxon>metagenomes</taxon>
        <taxon>ecological metagenomes</taxon>
    </lineage>
</organism>
<dbReference type="GO" id="GO:0003677">
    <property type="term" value="F:DNA binding"/>
    <property type="evidence" value="ECO:0007669"/>
    <property type="project" value="InterPro"/>
</dbReference>
<name>A0A0F9N177_9ZZZZ</name>
<dbReference type="Gene3D" id="3.90.580.10">
    <property type="entry name" value="Zinc finger, CHC2-type domain"/>
    <property type="match status" value="1"/>
</dbReference>
<dbReference type="InterPro" id="IPR036977">
    <property type="entry name" value="DNA_primase_Znf_CHC2"/>
</dbReference>
<dbReference type="Pfam" id="PF01807">
    <property type="entry name" value="Zn_ribbon_DnaG"/>
    <property type="match status" value="1"/>
</dbReference>